<gene>
    <name evidence="1" type="ORF">E0946_05540</name>
</gene>
<dbReference type="EMBL" id="SMOG01000018">
    <property type="protein sequence ID" value="TDF72731.1"/>
    <property type="molecule type" value="Genomic_DNA"/>
</dbReference>
<accession>A0AC61QID3</accession>
<dbReference type="Proteomes" id="UP000294588">
    <property type="component" value="Unassembled WGS sequence"/>
</dbReference>
<keyword evidence="2" id="KW-1185">Reference proteome</keyword>
<organism evidence="1 2">
    <name type="scientific">Candidatus Syntrophosphaera thermopropionivorans</name>
    <dbReference type="NCBI Taxonomy" id="2593015"/>
    <lineage>
        <taxon>Bacteria</taxon>
        <taxon>Pseudomonadati</taxon>
        <taxon>Candidatus Cloacimonadota</taxon>
        <taxon>Candidatus Cloacimonadia</taxon>
        <taxon>Candidatus Cloacimonadales</taxon>
        <taxon>Candidatus Cloacimonadaceae</taxon>
        <taxon>Candidatus Syntrophosphaera</taxon>
    </lineage>
</organism>
<evidence type="ECO:0000313" key="1">
    <source>
        <dbReference type="EMBL" id="TDF72731.1"/>
    </source>
</evidence>
<name>A0AC61QID3_9BACT</name>
<sequence>MNEGQNSGMNKLFCSNCGKKIPINAKFCSYCGQKIEGWEEHPSQEDKIKPQKKVIKREPESEDMSFVAYQTLEPGTSFYNYKVIKLQGKDTDGVHYLVEKEGKQYVLKLFFPYKYSNLENIITLQNWLNRVQKLENPYIVHVEEINYNNNPVYIVTEIVEGISLSKIKTYNPELLKESLVREIAKQLVSAAMDIHQLGLSIKNLTLNDLILNQETNTITILTSGISYETTDERDEVFHLGVLLAQMLSANQLAETVYNDEILSEHKFTYIPGITLSMNKVLGECLHRNVLQRYNTLRDVLKGLNALIDIEKDEVYELSGNKLQPEVISPMQVPEPKTSKDWIIITAIVIGVAAIVIFFAINWSKITKDNGTSSTWISSIGEEDTINNEYQNKTIFNHRDTLKNQNYNTIDSRVDPRKAILSQNQSSYSGSSGSAVKIDTSPDRDLFVYVPDGTFGFTRLKENPNHNVVQNGFYMGKYEVTQKEWNQYMKPANVSFVGDNLPVDNVSWMNIVRYCNARSEAEGLTPAYTILGNNASSVTCNFKANGYRLPTEAEWEMAAKGGQLYTYSGSDDADEVAWYRENSGRRYRTVGYQKKPNAYGIYDMTGNVAEWCWDWYSEDYPSSLNEFVNPRGPASGTLKVIRGGSVNNGLGTNLSVVYRTKGDPAKGYPFVGFRLVRTH</sequence>
<evidence type="ECO:0000313" key="2">
    <source>
        <dbReference type="Proteomes" id="UP000294588"/>
    </source>
</evidence>
<comment type="caution">
    <text evidence="1">The sequence shown here is derived from an EMBL/GenBank/DDBJ whole genome shotgun (WGS) entry which is preliminary data.</text>
</comment>
<proteinExistence type="predicted"/>
<reference evidence="1" key="1">
    <citation type="submission" date="2019-03" db="EMBL/GenBank/DDBJ databases">
        <title>Candidatus Syntrophosphaera thermopropionivorans: a novel player in syntrophic propionate oxidation during anaerobic digestion.</title>
        <authorList>
            <person name="Dyksma S."/>
        </authorList>
    </citation>
    <scope>NUCLEOTIDE SEQUENCE</scope>
    <source>
        <strain evidence="1">W5</strain>
    </source>
</reference>
<protein>
    <submittedName>
        <fullName evidence="1">Zinc-ribbon domain-containing protein</fullName>
    </submittedName>
</protein>